<evidence type="ECO:0000256" key="2">
    <source>
        <dbReference type="SAM" id="MobiDB-lite"/>
    </source>
</evidence>
<organism evidence="4 5">
    <name type="scientific">Sinosporangium album</name>
    <dbReference type="NCBI Taxonomy" id="504805"/>
    <lineage>
        <taxon>Bacteria</taxon>
        <taxon>Bacillati</taxon>
        <taxon>Actinomycetota</taxon>
        <taxon>Actinomycetes</taxon>
        <taxon>Streptosporangiales</taxon>
        <taxon>Streptosporangiaceae</taxon>
        <taxon>Sinosporangium</taxon>
    </lineage>
</organism>
<evidence type="ECO:0000259" key="3">
    <source>
        <dbReference type="Pfam" id="PF00498"/>
    </source>
</evidence>
<dbReference type="AlphaFoldDB" id="A0A1G7YYL1"/>
<dbReference type="InterPro" id="IPR008984">
    <property type="entry name" value="SMAD_FHA_dom_sf"/>
</dbReference>
<feature type="region of interest" description="Disordered" evidence="2">
    <location>
        <begin position="118"/>
        <end position="143"/>
    </location>
</feature>
<feature type="domain" description="FHA" evidence="3">
    <location>
        <begin position="25"/>
        <end position="67"/>
    </location>
</feature>
<name>A0A1G7YYL1_9ACTN</name>
<evidence type="ECO:0000256" key="1">
    <source>
        <dbReference type="ARBA" id="ARBA00022553"/>
    </source>
</evidence>
<gene>
    <name evidence="4" type="ORF">SAMN05421505_110118</name>
</gene>
<keyword evidence="5" id="KW-1185">Reference proteome</keyword>
<dbReference type="SUPFAM" id="SSF49879">
    <property type="entry name" value="SMAD/FHA domain"/>
    <property type="match status" value="1"/>
</dbReference>
<proteinExistence type="predicted"/>
<accession>A0A1G7YYL1</accession>
<dbReference type="CDD" id="cd00060">
    <property type="entry name" value="FHA"/>
    <property type="match status" value="1"/>
</dbReference>
<dbReference type="Proteomes" id="UP000198923">
    <property type="component" value="Unassembled WGS sequence"/>
</dbReference>
<protein>
    <recommendedName>
        <fullName evidence="3">FHA domain-containing protein</fullName>
    </recommendedName>
</protein>
<dbReference type="EMBL" id="FNCN01000010">
    <property type="protein sequence ID" value="SDH01618.1"/>
    <property type="molecule type" value="Genomic_DNA"/>
</dbReference>
<keyword evidence="1" id="KW-0597">Phosphoprotein</keyword>
<feature type="compositionally biased region" description="Pro residues" evidence="2">
    <location>
        <begin position="128"/>
        <end position="143"/>
    </location>
</feature>
<dbReference type="Gene3D" id="2.60.200.20">
    <property type="match status" value="1"/>
</dbReference>
<reference evidence="4 5" key="1">
    <citation type="submission" date="2016-10" db="EMBL/GenBank/DDBJ databases">
        <authorList>
            <person name="de Groot N.N."/>
        </authorList>
    </citation>
    <scope>NUCLEOTIDE SEQUENCE [LARGE SCALE GENOMIC DNA]</scope>
    <source>
        <strain evidence="4 5">CPCC 201354</strain>
    </source>
</reference>
<dbReference type="Pfam" id="PF00498">
    <property type="entry name" value="FHA"/>
    <property type="match status" value="1"/>
</dbReference>
<evidence type="ECO:0000313" key="4">
    <source>
        <dbReference type="EMBL" id="SDH01618.1"/>
    </source>
</evidence>
<dbReference type="OrthoDB" id="3681926at2"/>
<sequence length="255" mass="27806">MTMLTTLSVRAAGRVIPLPPDRTLSFGRDRSCDICLDPADPGISRVAGSVECDAGTWWIVNRSTRRTLHIVDDARRAVPLPVNAEGWPQGRYAVGLRVVTVLVAGELWTHELVLEPERAETASETEQPTPPPTSPPTPPPVPAVPAVARVPVLTEAHRAALAALASGYLRPHPHYDPRPLRYEHAAALLGVRAGRVRQRVERVRVRLVAAGVSGLDAVDARRSLCEWCLAMGLIGPHDLKLLPNLRRVPRRRGEA</sequence>
<evidence type="ECO:0000313" key="5">
    <source>
        <dbReference type="Proteomes" id="UP000198923"/>
    </source>
</evidence>
<dbReference type="InterPro" id="IPR000253">
    <property type="entry name" value="FHA_dom"/>
</dbReference>